<dbReference type="AlphaFoldDB" id="A0A6A6JT98"/>
<keyword evidence="2" id="KW-0472">Membrane</keyword>
<organism evidence="3 4">
    <name type="scientific">Westerdykella ornata</name>
    <dbReference type="NCBI Taxonomy" id="318751"/>
    <lineage>
        <taxon>Eukaryota</taxon>
        <taxon>Fungi</taxon>
        <taxon>Dikarya</taxon>
        <taxon>Ascomycota</taxon>
        <taxon>Pezizomycotina</taxon>
        <taxon>Dothideomycetes</taxon>
        <taxon>Pleosporomycetidae</taxon>
        <taxon>Pleosporales</taxon>
        <taxon>Sporormiaceae</taxon>
        <taxon>Westerdykella</taxon>
    </lineage>
</organism>
<feature type="region of interest" description="Disordered" evidence="1">
    <location>
        <begin position="237"/>
        <end position="298"/>
    </location>
</feature>
<evidence type="ECO:0000313" key="3">
    <source>
        <dbReference type="EMBL" id="KAF2279343.1"/>
    </source>
</evidence>
<feature type="compositionally biased region" description="Basic and acidic residues" evidence="1">
    <location>
        <begin position="345"/>
        <end position="358"/>
    </location>
</feature>
<reference evidence="3" key="1">
    <citation type="journal article" date="2020" name="Stud. Mycol.">
        <title>101 Dothideomycetes genomes: a test case for predicting lifestyles and emergence of pathogens.</title>
        <authorList>
            <person name="Haridas S."/>
            <person name="Albert R."/>
            <person name="Binder M."/>
            <person name="Bloem J."/>
            <person name="Labutti K."/>
            <person name="Salamov A."/>
            <person name="Andreopoulos B."/>
            <person name="Baker S."/>
            <person name="Barry K."/>
            <person name="Bills G."/>
            <person name="Bluhm B."/>
            <person name="Cannon C."/>
            <person name="Castanera R."/>
            <person name="Culley D."/>
            <person name="Daum C."/>
            <person name="Ezra D."/>
            <person name="Gonzalez J."/>
            <person name="Henrissat B."/>
            <person name="Kuo A."/>
            <person name="Liang C."/>
            <person name="Lipzen A."/>
            <person name="Lutzoni F."/>
            <person name="Magnuson J."/>
            <person name="Mondo S."/>
            <person name="Nolan M."/>
            <person name="Ohm R."/>
            <person name="Pangilinan J."/>
            <person name="Park H.-J."/>
            <person name="Ramirez L."/>
            <person name="Alfaro M."/>
            <person name="Sun H."/>
            <person name="Tritt A."/>
            <person name="Yoshinaga Y."/>
            <person name="Zwiers L.-H."/>
            <person name="Turgeon B."/>
            <person name="Goodwin S."/>
            <person name="Spatafora J."/>
            <person name="Crous P."/>
            <person name="Grigoriev I."/>
        </authorList>
    </citation>
    <scope>NUCLEOTIDE SEQUENCE</scope>
    <source>
        <strain evidence="3">CBS 379.55</strain>
    </source>
</reference>
<feature type="transmembrane region" description="Helical" evidence="2">
    <location>
        <begin position="113"/>
        <end position="134"/>
    </location>
</feature>
<feature type="compositionally biased region" description="Polar residues" evidence="1">
    <location>
        <begin position="487"/>
        <end position="499"/>
    </location>
</feature>
<feature type="transmembrane region" description="Helical" evidence="2">
    <location>
        <begin position="200"/>
        <end position="224"/>
    </location>
</feature>
<sequence>MGRWQPYLRTSESDSPFVDKFNPKAVTMASYRLPPPKKPKPDGPLIDFNRHPDSHIVLPFNKTKAKPMNPTVKVWIKVTRWIQCVFRVLTLFGAVGVLLCAIFIRGAGNTEGYIIRIPPGVDMVNCLYAIYHLLRAAKSRPAGSSASYHFFAAVMDAGFIPFYVFTALLSKRNYNEPAGTDGRWRTFFPTDEETDKVLQAAWLAATTVGGLHIASIILDLYLVIMFRKISKLPPDMNPLEDNLTSRQKTKHKHKNSSISAITPLTAEDKRLSTQSGKSTLVGDRNSQSYPLISEKEIPAPEENQIHFMHTRNNSAVAYSPHTPNSARYSRSLYSQQASAQQSRTDLNHRDDLHRRHEDSDNETLAQRKSFLAQQNLKRSSRPQSMASSRQEFYTPPSTTETKRSTGDISQQSLQSDNWFVHTADNEDEEVPRNRPQSMFASKSGQGYRAVATYDDVSDEELEPPMMPQPLRMNPPTPPPAKMTATAQGSTEQDSSEATLTRSPSRTSTPKPRFYGDLQAATRSIRNGGSPANASGPSPTKPSTPNDLPSSTKLYTTNAPMPKPAPTSPFSLDKKAFSSVRRTGEVSHSPVRGQSPRVISRTGVDYSGRYDFDDESDLGTPGRRRDVSGKIAEEGRGGLGNGGKWGMRARKVSGVAA</sequence>
<dbReference type="Proteomes" id="UP000800097">
    <property type="component" value="Unassembled WGS sequence"/>
</dbReference>
<feature type="compositionally biased region" description="Polar residues" evidence="1">
    <location>
        <begin position="272"/>
        <end position="290"/>
    </location>
</feature>
<feature type="compositionally biased region" description="Pro residues" evidence="1">
    <location>
        <begin position="464"/>
        <end position="480"/>
    </location>
</feature>
<dbReference type="GeneID" id="54549931"/>
<proteinExistence type="predicted"/>
<feature type="compositionally biased region" description="Low complexity" evidence="1">
    <location>
        <begin position="500"/>
        <end position="512"/>
    </location>
</feature>
<evidence type="ECO:0000313" key="4">
    <source>
        <dbReference type="Proteomes" id="UP000800097"/>
    </source>
</evidence>
<evidence type="ECO:0000256" key="1">
    <source>
        <dbReference type="SAM" id="MobiDB-lite"/>
    </source>
</evidence>
<feature type="transmembrane region" description="Helical" evidence="2">
    <location>
        <begin position="146"/>
        <end position="165"/>
    </location>
</feature>
<evidence type="ECO:0000256" key="2">
    <source>
        <dbReference type="SAM" id="Phobius"/>
    </source>
</evidence>
<protein>
    <submittedName>
        <fullName evidence="3">Uncharacterized protein</fullName>
    </submittedName>
</protein>
<keyword evidence="2" id="KW-0812">Transmembrane</keyword>
<keyword evidence="4" id="KW-1185">Reference proteome</keyword>
<feature type="region of interest" description="Disordered" evidence="1">
    <location>
        <begin position="331"/>
        <end position="656"/>
    </location>
</feature>
<accession>A0A6A6JT98</accession>
<feature type="compositionally biased region" description="Polar residues" evidence="1">
    <location>
        <begin position="520"/>
        <end position="558"/>
    </location>
</feature>
<feature type="transmembrane region" description="Helical" evidence="2">
    <location>
        <begin position="84"/>
        <end position="107"/>
    </location>
</feature>
<gene>
    <name evidence="3" type="ORF">EI97DRAFT_412293</name>
</gene>
<keyword evidence="2" id="KW-1133">Transmembrane helix</keyword>
<feature type="compositionally biased region" description="Basic and acidic residues" evidence="1">
    <location>
        <begin position="622"/>
        <end position="635"/>
    </location>
</feature>
<dbReference type="RefSeq" id="XP_033656882.1">
    <property type="nucleotide sequence ID" value="XM_033796756.1"/>
</dbReference>
<dbReference type="OrthoDB" id="5404940at2759"/>
<feature type="compositionally biased region" description="Polar residues" evidence="1">
    <location>
        <begin position="362"/>
        <end position="399"/>
    </location>
</feature>
<feature type="compositionally biased region" description="Polar residues" evidence="1">
    <location>
        <begin position="434"/>
        <end position="444"/>
    </location>
</feature>
<feature type="compositionally biased region" description="Low complexity" evidence="1">
    <location>
        <begin position="331"/>
        <end position="343"/>
    </location>
</feature>
<feature type="compositionally biased region" description="Polar residues" evidence="1">
    <location>
        <begin position="406"/>
        <end position="417"/>
    </location>
</feature>
<dbReference type="EMBL" id="ML986486">
    <property type="protein sequence ID" value="KAF2279343.1"/>
    <property type="molecule type" value="Genomic_DNA"/>
</dbReference>
<name>A0A6A6JT98_WESOR</name>